<evidence type="ECO:0000256" key="1">
    <source>
        <dbReference type="HAMAP-Rule" id="MF_00095"/>
    </source>
</evidence>
<reference evidence="4" key="1">
    <citation type="submission" date="2022-09" db="EMBL/GenBank/DDBJ databases">
        <title>Tahibacter sp. nov., isolated from a fresh water.</title>
        <authorList>
            <person name="Baek J.H."/>
            <person name="Lee J.K."/>
            <person name="Kim J.M."/>
            <person name="Jeon C.O."/>
        </authorList>
    </citation>
    <scope>NUCLEOTIDE SEQUENCE</scope>
    <source>
        <strain evidence="4">W38</strain>
    </source>
</reference>
<feature type="domain" description="Sugar fermentation stimulation protein C-terminal" evidence="2">
    <location>
        <begin position="83"/>
        <end position="221"/>
    </location>
</feature>
<dbReference type="EMBL" id="CP104694">
    <property type="protein sequence ID" value="UXI68035.1"/>
    <property type="molecule type" value="Genomic_DNA"/>
</dbReference>
<evidence type="ECO:0000259" key="3">
    <source>
        <dbReference type="Pfam" id="PF17746"/>
    </source>
</evidence>
<name>A0ABY6BI49_9GAMM</name>
<dbReference type="Pfam" id="PF03749">
    <property type="entry name" value="SfsA"/>
    <property type="match status" value="1"/>
</dbReference>
<comment type="similarity">
    <text evidence="1">Belongs to the SfsA family.</text>
</comment>
<dbReference type="HAMAP" id="MF_00095">
    <property type="entry name" value="SfsA"/>
    <property type="match status" value="1"/>
</dbReference>
<feature type="domain" description="SfsA N-terminal OB" evidence="3">
    <location>
        <begin position="13"/>
        <end position="77"/>
    </location>
</feature>
<dbReference type="PANTHER" id="PTHR30545">
    <property type="entry name" value="SUGAR FERMENTATION STIMULATION PROTEIN A"/>
    <property type="match status" value="1"/>
</dbReference>
<dbReference type="Proteomes" id="UP001064632">
    <property type="component" value="Chromosome"/>
</dbReference>
<protein>
    <recommendedName>
        <fullName evidence="1">Sugar fermentation stimulation protein homolog</fullName>
    </recommendedName>
</protein>
<dbReference type="CDD" id="cd22359">
    <property type="entry name" value="SfsA-like_bacterial"/>
    <property type="match status" value="1"/>
</dbReference>
<accession>A0ABY6BI49</accession>
<dbReference type="NCBIfam" id="TIGR00230">
    <property type="entry name" value="sfsA"/>
    <property type="match status" value="1"/>
</dbReference>
<evidence type="ECO:0000259" key="2">
    <source>
        <dbReference type="Pfam" id="PF03749"/>
    </source>
</evidence>
<dbReference type="PANTHER" id="PTHR30545:SF2">
    <property type="entry name" value="SUGAR FERMENTATION STIMULATION PROTEIN A"/>
    <property type="match status" value="1"/>
</dbReference>
<dbReference type="InterPro" id="IPR041465">
    <property type="entry name" value="SfsA_N"/>
</dbReference>
<gene>
    <name evidence="1 4" type="primary">sfsA</name>
    <name evidence="4" type="ORF">N4264_25470</name>
</gene>
<organism evidence="4 5">
    <name type="scientific">Tahibacter amnicola</name>
    <dbReference type="NCBI Taxonomy" id="2976241"/>
    <lineage>
        <taxon>Bacteria</taxon>
        <taxon>Pseudomonadati</taxon>
        <taxon>Pseudomonadota</taxon>
        <taxon>Gammaproteobacteria</taxon>
        <taxon>Lysobacterales</taxon>
        <taxon>Rhodanobacteraceae</taxon>
        <taxon>Tahibacter</taxon>
    </lineage>
</organism>
<dbReference type="Gene3D" id="3.40.1350.60">
    <property type="match status" value="1"/>
</dbReference>
<keyword evidence="5" id="KW-1185">Reference proteome</keyword>
<dbReference type="Pfam" id="PF17746">
    <property type="entry name" value="SfsA_N"/>
    <property type="match status" value="1"/>
</dbReference>
<dbReference type="InterPro" id="IPR005224">
    <property type="entry name" value="SfsA"/>
</dbReference>
<proteinExistence type="inferred from homology"/>
<dbReference type="RefSeq" id="WP_261695002.1">
    <property type="nucleotide sequence ID" value="NZ_CP104694.1"/>
</dbReference>
<evidence type="ECO:0000313" key="4">
    <source>
        <dbReference type="EMBL" id="UXI68035.1"/>
    </source>
</evidence>
<dbReference type="InterPro" id="IPR040452">
    <property type="entry name" value="SfsA_C"/>
</dbReference>
<dbReference type="Gene3D" id="2.40.50.580">
    <property type="match status" value="1"/>
</dbReference>
<sequence length="233" mass="25655">MRFAEPLQPATLLRRRQRFFADVRDAAGQELTVLCANTGRMLGYSQPGMRIWLSPRPPGSRHAWRWELSEVAGALVCAHPHHAVNLVLEAVGEGRLAELEGYAGVRREVRYGREGSRVDLLLESPGRPPCFVEVKAVTAADEFGLALFPDAVSTRAARHMRELAAMRAEGARSVVVFVVQRSDALALRTASEIDPAYAAAFRTATSAGVETLVLGMHVKREGITFERRLALLR</sequence>
<evidence type="ECO:0000313" key="5">
    <source>
        <dbReference type="Proteomes" id="UP001064632"/>
    </source>
</evidence>